<evidence type="ECO:0000259" key="5">
    <source>
        <dbReference type="PROSITE" id="PS51898"/>
    </source>
</evidence>
<dbReference type="InterPro" id="IPR013762">
    <property type="entry name" value="Integrase-like_cat_sf"/>
</dbReference>
<dbReference type="InterPro" id="IPR010998">
    <property type="entry name" value="Integrase_recombinase_N"/>
</dbReference>
<dbReference type="InterPro" id="IPR011010">
    <property type="entry name" value="DNA_brk_join_enz"/>
</dbReference>
<gene>
    <name evidence="7" type="ORF">FGL98_22210</name>
</gene>
<dbReference type="PANTHER" id="PTHR34605">
    <property type="entry name" value="PHAGE_INTEGRASE DOMAIN-CONTAINING PROTEIN"/>
    <property type="match status" value="1"/>
</dbReference>
<dbReference type="Gene3D" id="1.10.150.130">
    <property type="match status" value="1"/>
</dbReference>
<evidence type="ECO:0000313" key="8">
    <source>
        <dbReference type="Proteomes" id="UP000320244"/>
    </source>
</evidence>
<dbReference type="Gene3D" id="1.10.443.10">
    <property type="entry name" value="Intergrase catalytic core"/>
    <property type="match status" value="1"/>
</dbReference>
<comment type="caution">
    <text evidence="7">The sequence shown here is derived from an EMBL/GenBank/DDBJ whole genome shotgun (WGS) entry which is preliminary data.</text>
</comment>
<dbReference type="PROSITE" id="PS51898">
    <property type="entry name" value="TYR_RECOMBINASE"/>
    <property type="match status" value="1"/>
</dbReference>
<dbReference type="OrthoDB" id="9815875at2"/>
<keyword evidence="8" id="KW-1185">Reference proteome</keyword>
<feature type="region of interest" description="Disordered" evidence="4">
    <location>
        <begin position="278"/>
        <end position="297"/>
    </location>
</feature>
<dbReference type="InterPro" id="IPR044068">
    <property type="entry name" value="CB"/>
</dbReference>
<dbReference type="RefSeq" id="WP_146320625.1">
    <property type="nucleotide sequence ID" value="NZ_VCQV01000047.1"/>
</dbReference>
<organism evidence="7 8">
    <name type="scientific">Leekyejoonella antrihumi</name>
    <dbReference type="NCBI Taxonomy" id="1660198"/>
    <lineage>
        <taxon>Bacteria</taxon>
        <taxon>Bacillati</taxon>
        <taxon>Actinomycetota</taxon>
        <taxon>Actinomycetes</taxon>
        <taxon>Micrococcales</taxon>
        <taxon>Dermacoccaceae</taxon>
        <taxon>Leekyejoonella</taxon>
    </lineage>
</organism>
<name>A0A563DSN4_9MICO</name>
<keyword evidence="1 3" id="KW-0238">DNA-binding</keyword>
<dbReference type="EMBL" id="VCQV01000047">
    <property type="protein sequence ID" value="TWP33186.1"/>
    <property type="molecule type" value="Genomic_DNA"/>
</dbReference>
<feature type="domain" description="Core-binding (CB)" evidence="6">
    <location>
        <begin position="9"/>
        <end position="100"/>
    </location>
</feature>
<reference evidence="7 8" key="2">
    <citation type="submission" date="2019-08" db="EMBL/GenBank/DDBJ databases">
        <title>Jejuicoccus antrihumi gen. nov., sp. nov., a new member of the family Dermacoccaceae isolated from a cave.</title>
        <authorList>
            <person name="Schumann P."/>
            <person name="Kim I.S."/>
        </authorList>
    </citation>
    <scope>NUCLEOTIDE SEQUENCE [LARGE SCALE GENOMIC DNA]</scope>
    <source>
        <strain evidence="7 8">C5-26</strain>
    </source>
</reference>
<reference evidence="7 8" key="1">
    <citation type="submission" date="2019-05" db="EMBL/GenBank/DDBJ databases">
        <authorList>
            <person name="Lee S.D."/>
        </authorList>
    </citation>
    <scope>NUCLEOTIDE SEQUENCE [LARGE SCALE GENOMIC DNA]</scope>
    <source>
        <strain evidence="7 8">C5-26</strain>
    </source>
</reference>
<sequence>MRLPALAPVPETPQLSARLAALVDDAKSQQTRTAYAADWRRWEAWCAREGIGALPARPVDVAEYLARYGADIEEGRDRPHAASTLMRWVAGIDAMHRTHGFPQPGRDELVRRALAGARRRQARARQTAMPGQAEALTLTDLRLMLAAIATTRWPGGVIATRDAALLLTGFAGGRRRSELVTAKIMDLRWHAHDGFHWVLPFSKTDQDGHGHTVVLPRGRHTLTCVACALTRWLQLRAVLAAAAHAPPGHDESGLAASTRSRLVGRRQRTAAMWVLRQQKTQQKKGKEAHVCQTPPGWRRPGAPPLVVPLASLPLGFRAKEALFVAVHRTGRVGAGLSGEAVTDALLRARRKAGLPTHGYSAHSLRAGFVSEADRAQATVLEIQQQTGHRTHESVAVYRRRHSPADGNAVSKLGL</sequence>
<dbReference type="SUPFAM" id="SSF47823">
    <property type="entry name" value="lambda integrase-like, N-terminal domain"/>
    <property type="match status" value="1"/>
</dbReference>
<feature type="domain" description="Tyr recombinase" evidence="5">
    <location>
        <begin position="131"/>
        <end position="411"/>
    </location>
</feature>
<dbReference type="SUPFAM" id="SSF56349">
    <property type="entry name" value="DNA breaking-rejoining enzymes"/>
    <property type="match status" value="1"/>
</dbReference>
<evidence type="ECO:0000313" key="7">
    <source>
        <dbReference type="EMBL" id="TWP33186.1"/>
    </source>
</evidence>
<protein>
    <recommendedName>
        <fullName evidence="9">Integrase</fullName>
    </recommendedName>
</protein>
<accession>A0A563DSN4</accession>
<dbReference type="GO" id="GO:0006310">
    <property type="term" value="P:DNA recombination"/>
    <property type="evidence" value="ECO:0007669"/>
    <property type="project" value="UniProtKB-KW"/>
</dbReference>
<dbReference type="PROSITE" id="PS51900">
    <property type="entry name" value="CB"/>
    <property type="match status" value="1"/>
</dbReference>
<dbReference type="GO" id="GO:0003677">
    <property type="term" value="F:DNA binding"/>
    <property type="evidence" value="ECO:0007669"/>
    <property type="project" value="UniProtKB-UniRule"/>
</dbReference>
<feature type="region of interest" description="Disordered" evidence="4">
    <location>
        <begin position="384"/>
        <end position="414"/>
    </location>
</feature>
<dbReference type="InterPro" id="IPR052925">
    <property type="entry name" value="Phage_Integrase-like_Recomb"/>
</dbReference>
<evidence type="ECO:0000256" key="3">
    <source>
        <dbReference type="PROSITE-ProRule" id="PRU01248"/>
    </source>
</evidence>
<dbReference type="Proteomes" id="UP000320244">
    <property type="component" value="Unassembled WGS sequence"/>
</dbReference>
<evidence type="ECO:0000259" key="6">
    <source>
        <dbReference type="PROSITE" id="PS51900"/>
    </source>
</evidence>
<evidence type="ECO:0000256" key="1">
    <source>
        <dbReference type="ARBA" id="ARBA00023125"/>
    </source>
</evidence>
<dbReference type="InterPro" id="IPR002104">
    <property type="entry name" value="Integrase_catalytic"/>
</dbReference>
<dbReference type="PANTHER" id="PTHR34605:SF3">
    <property type="entry name" value="P CELL-TYPE AGGLUTINATION PROTEIN MAP4-LIKE-RELATED"/>
    <property type="match status" value="1"/>
</dbReference>
<evidence type="ECO:0000256" key="4">
    <source>
        <dbReference type="SAM" id="MobiDB-lite"/>
    </source>
</evidence>
<dbReference type="GO" id="GO:0015074">
    <property type="term" value="P:DNA integration"/>
    <property type="evidence" value="ECO:0007669"/>
    <property type="project" value="InterPro"/>
</dbReference>
<keyword evidence="2" id="KW-0233">DNA recombination</keyword>
<dbReference type="AlphaFoldDB" id="A0A563DSN4"/>
<evidence type="ECO:0008006" key="9">
    <source>
        <dbReference type="Google" id="ProtNLM"/>
    </source>
</evidence>
<evidence type="ECO:0000256" key="2">
    <source>
        <dbReference type="ARBA" id="ARBA00023172"/>
    </source>
</evidence>
<proteinExistence type="predicted"/>